<dbReference type="AlphaFoldDB" id="A0A915L0M7"/>
<feature type="region of interest" description="Disordered" evidence="1">
    <location>
        <begin position="1"/>
        <end position="57"/>
    </location>
</feature>
<feature type="compositionally biased region" description="Basic and acidic residues" evidence="1">
    <location>
        <begin position="40"/>
        <end position="54"/>
    </location>
</feature>
<organism evidence="2 3">
    <name type="scientific">Romanomermis culicivorax</name>
    <name type="common">Nematode worm</name>
    <dbReference type="NCBI Taxonomy" id="13658"/>
    <lineage>
        <taxon>Eukaryota</taxon>
        <taxon>Metazoa</taxon>
        <taxon>Ecdysozoa</taxon>
        <taxon>Nematoda</taxon>
        <taxon>Enoplea</taxon>
        <taxon>Dorylaimia</taxon>
        <taxon>Mermithida</taxon>
        <taxon>Mermithoidea</taxon>
        <taxon>Mermithidae</taxon>
        <taxon>Romanomermis</taxon>
    </lineage>
</organism>
<sequence length="145" mass="16520">MKPLPARQTDSHRSHHESHSGDDRHRRDPQQSQPTTCESRQQERCDDVPPHRTQSEQTCQVHSTGFYEDAHRCQFCQSPPKLTDFISSLHRDAEIQRRLEALKNLLNNVFKAPLPLPPMDVEPAMSTATTIPSTVMSQLPTVQTT</sequence>
<proteinExistence type="predicted"/>
<accession>A0A915L0M7</accession>
<evidence type="ECO:0000313" key="3">
    <source>
        <dbReference type="WBParaSite" id="nRc.2.0.1.t44734-RA"/>
    </source>
</evidence>
<protein>
    <submittedName>
        <fullName evidence="3">Uncharacterized protein</fullName>
    </submittedName>
</protein>
<feature type="compositionally biased region" description="Basic and acidic residues" evidence="1">
    <location>
        <begin position="9"/>
        <end position="29"/>
    </location>
</feature>
<name>A0A915L0M7_ROMCU</name>
<evidence type="ECO:0000313" key="2">
    <source>
        <dbReference type="Proteomes" id="UP000887565"/>
    </source>
</evidence>
<dbReference type="WBParaSite" id="nRc.2.0.1.t44734-RA">
    <property type="protein sequence ID" value="nRc.2.0.1.t44734-RA"/>
    <property type="gene ID" value="nRc.2.0.1.g44734"/>
</dbReference>
<reference evidence="3" key="1">
    <citation type="submission" date="2022-11" db="UniProtKB">
        <authorList>
            <consortium name="WormBaseParasite"/>
        </authorList>
    </citation>
    <scope>IDENTIFICATION</scope>
</reference>
<evidence type="ECO:0000256" key="1">
    <source>
        <dbReference type="SAM" id="MobiDB-lite"/>
    </source>
</evidence>
<feature type="compositionally biased region" description="Polar residues" evidence="1">
    <location>
        <begin position="30"/>
        <end position="39"/>
    </location>
</feature>
<keyword evidence="2" id="KW-1185">Reference proteome</keyword>
<dbReference type="Proteomes" id="UP000887565">
    <property type="component" value="Unplaced"/>
</dbReference>